<reference evidence="2" key="2">
    <citation type="submission" date="2011-06" db="EMBL/GenBank/DDBJ databases">
        <title>The complete genome sequence of Alicyclobacillus acidocaldarius sp. Tc-4-1.</title>
        <authorList>
            <person name="Chen Y."/>
            <person name="He Y."/>
            <person name="Dong Z."/>
            <person name="Hu S."/>
        </authorList>
    </citation>
    <scope>NUCLEOTIDE SEQUENCE [LARGE SCALE GENOMIC DNA]</scope>
    <source>
        <strain evidence="2">Tc-4-1</strain>
    </source>
</reference>
<sequence>MYGHLRFAGKLEAHERDEMKVQKLAESNDFAVLQAASLDGLIHHFLAQMFNEVRGLFFF</sequence>
<accession>F8IES8</accession>
<proteinExistence type="predicted"/>
<dbReference type="Proteomes" id="UP000000292">
    <property type="component" value="Chromosome"/>
</dbReference>
<evidence type="ECO:0000313" key="2">
    <source>
        <dbReference type="Proteomes" id="UP000000292"/>
    </source>
</evidence>
<dbReference type="AlphaFoldDB" id="F8IES8"/>
<evidence type="ECO:0000313" key="1">
    <source>
        <dbReference type="EMBL" id="AEJ43974.1"/>
    </source>
</evidence>
<dbReference type="KEGG" id="aad:TC41_2063"/>
<protein>
    <submittedName>
        <fullName evidence="1">Uncharacterized protein</fullName>
    </submittedName>
</protein>
<gene>
    <name evidence="1" type="ordered locus">TC41_2063</name>
</gene>
<name>F8IES8_ALIAT</name>
<organism evidence="1 2">
    <name type="scientific">Alicyclobacillus acidocaldarius (strain Tc-4-1)</name>
    <name type="common">Bacillus acidocaldarius</name>
    <dbReference type="NCBI Taxonomy" id="1048834"/>
    <lineage>
        <taxon>Bacteria</taxon>
        <taxon>Bacillati</taxon>
        <taxon>Bacillota</taxon>
        <taxon>Bacilli</taxon>
        <taxon>Bacillales</taxon>
        <taxon>Alicyclobacillaceae</taxon>
        <taxon>Alicyclobacillus</taxon>
    </lineage>
</organism>
<dbReference type="EMBL" id="CP002902">
    <property type="protein sequence ID" value="AEJ43974.1"/>
    <property type="molecule type" value="Genomic_DNA"/>
</dbReference>
<reference evidence="1 2" key="1">
    <citation type="journal article" date="2011" name="J. Bacteriol.">
        <title>Complete Genome Sequence of Alicyclobacillus acidocaldarius Strain Tc-4-1.</title>
        <authorList>
            <person name="Chen Y."/>
            <person name="He Y."/>
            <person name="Zhang B."/>
            <person name="Yang J."/>
            <person name="Li W."/>
            <person name="Dong Z."/>
            <person name="Hu S."/>
        </authorList>
    </citation>
    <scope>NUCLEOTIDE SEQUENCE [LARGE SCALE GENOMIC DNA]</scope>
    <source>
        <strain evidence="1 2">Tc-4-1</strain>
    </source>
</reference>
<dbReference type="HOGENOM" id="CLU_2949960_0_0_9"/>